<proteinExistence type="predicted"/>
<name>A0A7S7RM18_9BACT</name>
<feature type="transmembrane region" description="Helical" evidence="1">
    <location>
        <begin position="6"/>
        <end position="24"/>
    </location>
</feature>
<evidence type="ECO:0000256" key="1">
    <source>
        <dbReference type="SAM" id="Phobius"/>
    </source>
</evidence>
<evidence type="ECO:0000313" key="3">
    <source>
        <dbReference type="Proteomes" id="UP000593994"/>
    </source>
</evidence>
<keyword evidence="3" id="KW-1185">Reference proteome</keyword>
<organism evidence="2 3">
    <name type="scientific">Candidatus Sulfurimonas baltica</name>
    <dbReference type="NCBI Taxonomy" id="2740404"/>
    <lineage>
        <taxon>Bacteria</taxon>
        <taxon>Pseudomonadati</taxon>
        <taxon>Campylobacterota</taxon>
        <taxon>Epsilonproteobacteria</taxon>
        <taxon>Campylobacterales</taxon>
        <taxon>Sulfurimonadaceae</taxon>
        <taxon>Sulfurimonas</taxon>
    </lineage>
</organism>
<sequence length="63" mass="7251">MELTGIILFIGSLGLFLRWGYNMFSILKYQRLLKNTKEELMFEYAKGVVLYIVIAISAGMVWG</sequence>
<keyword evidence="1" id="KW-1133">Transmembrane helix</keyword>
<dbReference type="KEGG" id="sbal:HUE88_11440"/>
<dbReference type="Proteomes" id="UP000593994">
    <property type="component" value="Chromosome"/>
</dbReference>
<dbReference type="EMBL" id="CP054492">
    <property type="protein sequence ID" value="QOY51702.1"/>
    <property type="molecule type" value="Genomic_DNA"/>
</dbReference>
<gene>
    <name evidence="2" type="ORF">HUE88_11440</name>
</gene>
<dbReference type="AlphaFoldDB" id="A0A7S7RM18"/>
<keyword evidence="1" id="KW-0472">Membrane</keyword>
<protein>
    <submittedName>
        <fullName evidence="2">Uncharacterized protein</fullName>
    </submittedName>
</protein>
<evidence type="ECO:0000313" key="2">
    <source>
        <dbReference type="EMBL" id="QOY51702.1"/>
    </source>
</evidence>
<reference evidence="2 3" key="1">
    <citation type="submission" date="2020-05" db="EMBL/GenBank/DDBJ databases">
        <title>Sulfurimonas marisnigri, sp. nov., and Sulfurimonas baltica, sp. nov., manganese oxide reducing chemolithoautotrophs of the class Epsilonproteobacteria isolated from the pelagic redoxclines of the Black and Baltic Seas and emended description of the genus Sulfurimonas.</title>
        <authorList>
            <person name="Henkel J.V."/>
            <person name="Laudan C."/>
            <person name="Werner J."/>
            <person name="Neu T."/>
            <person name="Plewe S."/>
            <person name="Sproer C."/>
            <person name="Bunk B."/>
            <person name="Schulz-Vogt H.N."/>
        </authorList>
    </citation>
    <scope>NUCLEOTIDE SEQUENCE [LARGE SCALE GENOMIC DNA]</scope>
    <source>
        <strain evidence="2 3">GD2</strain>
    </source>
</reference>
<keyword evidence="1" id="KW-0812">Transmembrane</keyword>
<accession>A0A7S7RM18</accession>
<feature type="transmembrane region" description="Helical" evidence="1">
    <location>
        <begin position="44"/>
        <end position="62"/>
    </location>
</feature>